<dbReference type="Proteomes" id="UP000274358">
    <property type="component" value="Unassembled WGS sequence"/>
</dbReference>
<keyword evidence="3" id="KW-1185">Reference proteome</keyword>
<dbReference type="OrthoDB" id="268257at2"/>
<proteinExistence type="predicted"/>
<dbReference type="RefSeq" id="WP_126683609.1">
    <property type="nucleotide sequence ID" value="NZ_RYYV01000003.1"/>
</dbReference>
<gene>
    <name evidence="2" type="ORF">EKH80_04825</name>
</gene>
<name>A0A432M995_9GAMM</name>
<feature type="domain" description="DUF2383" evidence="1">
    <location>
        <begin position="7"/>
        <end position="113"/>
    </location>
</feature>
<accession>A0A432M995</accession>
<evidence type="ECO:0000259" key="1">
    <source>
        <dbReference type="Pfam" id="PF09537"/>
    </source>
</evidence>
<evidence type="ECO:0000313" key="2">
    <source>
        <dbReference type="EMBL" id="RUL78173.1"/>
    </source>
</evidence>
<dbReference type="InterPro" id="IPR012347">
    <property type="entry name" value="Ferritin-like"/>
</dbReference>
<dbReference type="NCBIfam" id="TIGR02284">
    <property type="entry name" value="PA2169 family four-helix-bundle protein"/>
    <property type="match status" value="1"/>
</dbReference>
<sequence length="159" mass="18011">MNTDYDVNILSGLIGATMDSARHYRKVADNIGNPRIRALFEHLSIQRKLIALELQEQRTAICGNPQSEGILTIHPLRLFGNLRHAMDYGYCALIDEVERCEERIKAKYEHALTDGRLSAPSRTVVQNAYASVQEGCADMHALKRYPHAEQVHGELLEQR</sequence>
<dbReference type="Pfam" id="PF09537">
    <property type="entry name" value="DUF2383"/>
    <property type="match status" value="1"/>
</dbReference>
<organism evidence="2 3">
    <name type="scientific">Dyella choica</name>
    <dbReference type="NCBI Taxonomy" id="1927959"/>
    <lineage>
        <taxon>Bacteria</taxon>
        <taxon>Pseudomonadati</taxon>
        <taxon>Pseudomonadota</taxon>
        <taxon>Gammaproteobacteria</taxon>
        <taxon>Lysobacterales</taxon>
        <taxon>Rhodanobacteraceae</taxon>
        <taxon>Dyella</taxon>
    </lineage>
</organism>
<reference evidence="2 3" key="1">
    <citation type="submission" date="2018-12" db="EMBL/GenBank/DDBJ databases">
        <title>Dyella dinghuensis sp. nov. DHOA06 and Dyella choica sp. nov. 4M-K27, isolated from forest soil.</title>
        <authorList>
            <person name="Qiu L.-H."/>
            <person name="Gao Z.-H."/>
        </authorList>
    </citation>
    <scope>NUCLEOTIDE SEQUENCE [LARGE SCALE GENOMIC DNA]</scope>
    <source>
        <strain evidence="2 3">4M-K27</strain>
    </source>
</reference>
<dbReference type="AlphaFoldDB" id="A0A432M995"/>
<dbReference type="Gene3D" id="1.20.1260.10">
    <property type="match status" value="1"/>
</dbReference>
<dbReference type="EMBL" id="RYYV01000003">
    <property type="protein sequence ID" value="RUL78173.1"/>
    <property type="molecule type" value="Genomic_DNA"/>
</dbReference>
<evidence type="ECO:0000313" key="3">
    <source>
        <dbReference type="Proteomes" id="UP000274358"/>
    </source>
</evidence>
<dbReference type="InterPro" id="IPR011971">
    <property type="entry name" value="CHP02284"/>
</dbReference>
<comment type="caution">
    <text evidence="2">The sequence shown here is derived from an EMBL/GenBank/DDBJ whole genome shotgun (WGS) entry which is preliminary data.</text>
</comment>
<protein>
    <submittedName>
        <fullName evidence="2">PA2169 family four-helix-bundle protein</fullName>
    </submittedName>
</protein>
<dbReference type="InterPro" id="IPR019052">
    <property type="entry name" value="DUF2383"/>
</dbReference>